<evidence type="ECO:0000256" key="3">
    <source>
        <dbReference type="ARBA" id="ARBA00022801"/>
    </source>
</evidence>
<sequence>MNWKFWKKRREPMPAPGQPDWERALINRLAAEYLDDQRKRRRWATVFKLLILVYLIGVLIAANSTGLSDAVKVGEDHTALIEVKGVIAPDSDASADRVITALRAAFEAKHVKGIILRINSPGGSPVQAGYINDEIKRLKEKYKKDHDGKDMPVYAVAVDLCASGGYYIAVGADAIYVDKASLVGSIGVRIDSFGFQEAMEELGIERRLLTAGANKGILDPFSPLDPSQRDFIQTVLDRLHGQFIDEVKQGRGDKLKGGDELFSGLFWSGQEAVELGLADGLGSSSQVARELIKAEKIVEYTKKRDLLESIAKRFGALVGIGMLEGLGVSTGLSLPH</sequence>
<comment type="caution">
    <text evidence="7">The sequence shown here is derived from an EMBL/GenBank/DDBJ whole genome shotgun (WGS) entry which is preliminary data.</text>
</comment>
<evidence type="ECO:0000256" key="5">
    <source>
        <dbReference type="SAM" id="Phobius"/>
    </source>
</evidence>
<proteinExistence type="inferred from homology"/>
<evidence type="ECO:0000256" key="4">
    <source>
        <dbReference type="ARBA" id="ARBA00022825"/>
    </source>
</evidence>
<evidence type="ECO:0000313" key="7">
    <source>
        <dbReference type="EMBL" id="NVZ07755.1"/>
    </source>
</evidence>
<dbReference type="Proteomes" id="UP000592294">
    <property type="component" value="Unassembled WGS sequence"/>
</dbReference>
<comment type="similarity">
    <text evidence="1">Belongs to the peptidase S49 family.</text>
</comment>
<name>A0A850R4L7_9GAMM</name>
<dbReference type="GO" id="GO:0006508">
    <property type="term" value="P:proteolysis"/>
    <property type="evidence" value="ECO:0007669"/>
    <property type="project" value="UniProtKB-KW"/>
</dbReference>
<evidence type="ECO:0000256" key="1">
    <source>
        <dbReference type="ARBA" id="ARBA00008683"/>
    </source>
</evidence>
<dbReference type="CDD" id="cd07023">
    <property type="entry name" value="S49_Sppa_N_C"/>
    <property type="match status" value="1"/>
</dbReference>
<dbReference type="EMBL" id="JABZEO010000001">
    <property type="protein sequence ID" value="NVZ07755.1"/>
    <property type="molecule type" value="Genomic_DNA"/>
</dbReference>
<keyword evidence="5" id="KW-1133">Transmembrane helix</keyword>
<keyword evidence="3" id="KW-0378">Hydrolase</keyword>
<keyword evidence="2" id="KW-0645">Protease</keyword>
<dbReference type="Pfam" id="PF01343">
    <property type="entry name" value="Peptidase_S49"/>
    <property type="match status" value="1"/>
</dbReference>
<dbReference type="SUPFAM" id="SSF52096">
    <property type="entry name" value="ClpP/crotonase"/>
    <property type="match status" value="1"/>
</dbReference>
<feature type="domain" description="Peptidase S49" evidence="6">
    <location>
        <begin position="149"/>
        <end position="295"/>
    </location>
</feature>
<dbReference type="Gene3D" id="6.20.330.10">
    <property type="match status" value="1"/>
</dbReference>
<evidence type="ECO:0000313" key="8">
    <source>
        <dbReference type="Proteomes" id="UP000592294"/>
    </source>
</evidence>
<dbReference type="PANTHER" id="PTHR42987:SF8">
    <property type="entry name" value="PROTEINASE"/>
    <property type="match status" value="1"/>
</dbReference>
<reference evidence="7 8" key="1">
    <citation type="submission" date="2020-06" db="EMBL/GenBank/DDBJ databases">
        <title>Whole-genome sequence of Allochromatium humboldtianum DSM 21881, type strain.</title>
        <authorList>
            <person name="Kyndt J.A."/>
            <person name="Meyer T.E."/>
        </authorList>
    </citation>
    <scope>NUCLEOTIDE SEQUENCE [LARGE SCALE GENOMIC DNA]</scope>
    <source>
        <strain evidence="7 8">DSM 21881</strain>
    </source>
</reference>
<feature type="transmembrane region" description="Helical" evidence="5">
    <location>
        <begin position="43"/>
        <end position="62"/>
    </location>
</feature>
<dbReference type="RefSeq" id="WP_176974562.1">
    <property type="nucleotide sequence ID" value="NZ_JABZEO010000001.1"/>
</dbReference>
<protein>
    <submittedName>
        <fullName evidence="7">S49 family peptidase</fullName>
    </submittedName>
</protein>
<keyword evidence="5" id="KW-0472">Membrane</keyword>
<organism evidence="7 8">
    <name type="scientific">Allochromatium humboldtianum</name>
    <dbReference type="NCBI Taxonomy" id="504901"/>
    <lineage>
        <taxon>Bacteria</taxon>
        <taxon>Pseudomonadati</taxon>
        <taxon>Pseudomonadota</taxon>
        <taxon>Gammaproteobacteria</taxon>
        <taxon>Chromatiales</taxon>
        <taxon>Chromatiaceae</taxon>
        <taxon>Allochromatium</taxon>
    </lineage>
</organism>
<dbReference type="PANTHER" id="PTHR42987">
    <property type="entry name" value="PEPTIDASE S49"/>
    <property type="match status" value="1"/>
</dbReference>
<accession>A0A850R4L7</accession>
<dbReference type="GO" id="GO:0008236">
    <property type="term" value="F:serine-type peptidase activity"/>
    <property type="evidence" value="ECO:0007669"/>
    <property type="project" value="UniProtKB-KW"/>
</dbReference>
<keyword evidence="5" id="KW-0812">Transmembrane</keyword>
<dbReference type="InterPro" id="IPR047272">
    <property type="entry name" value="S49_SppA_C"/>
</dbReference>
<evidence type="ECO:0000256" key="2">
    <source>
        <dbReference type="ARBA" id="ARBA00022670"/>
    </source>
</evidence>
<dbReference type="Gene3D" id="3.90.226.10">
    <property type="entry name" value="2-enoyl-CoA Hydratase, Chain A, domain 1"/>
    <property type="match status" value="1"/>
</dbReference>
<dbReference type="AlphaFoldDB" id="A0A850R4L7"/>
<evidence type="ECO:0000259" key="6">
    <source>
        <dbReference type="Pfam" id="PF01343"/>
    </source>
</evidence>
<keyword evidence="4" id="KW-0720">Serine protease</keyword>
<dbReference type="InterPro" id="IPR029045">
    <property type="entry name" value="ClpP/crotonase-like_dom_sf"/>
</dbReference>
<gene>
    <name evidence="7" type="ORF">HW932_00595</name>
</gene>
<keyword evidence="8" id="KW-1185">Reference proteome</keyword>
<dbReference type="InterPro" id="IPR002142">
    <property type="entry name" value="Peptidase_S49"/>
</dbReference>